<gene>
    <name evidence="2" type="ORF">NMOB1V02_LOCUS7037</name>
</gene>
<dbReference type="Pfam" id="PF00386">
    <property type="entry name" value="C1q"/>
    <property type="match status" value="1"/>
</dbReference>
<dbReference type="Proteomes" id="UP000678499">
    <property type="component" value="Unassembled WGS sequence"/>
</dbReference>
<dbReference type="InterPro" id="IPR008983">
    <property type="entry name" value="Tumour_necrosis_fac-like_dom"/>
</dbReference>
<organism evidence="2">
    <name type="scientific">Notodromas monacha</name>
    <dbReference type="NCBI Taxonomy" id="399045"/>
    <lineage>
        <taxon>Eukaryota</taxon>
        <taxon>Metazoa</taxon>
        <taxon>Ecdysozoa</taxon>
        <taxon>Arthropoda</taxon>
        <taxon>Crustacea</taxon>
        <taxon>Oligostraca</taxon>
        <taxon>Ostracoda</taxon>
        <taxon>Podocopa</taxon>
        <taxon>Podocopida</taxon>
        <taxon>Cypridocopina</taxon>
        <taxon>Cypridoidea</taxon>
        <taxon>Cyprididae</taxon>
        <taxon>Notodromas</taxon>
    </lineage>
</organism>
<name>A0A7R9BPX1_9CRUS</name>
<feature type="non-terminal residue" evidence="2">
    <location>
        <position position="122"/>
    </location>
</feature>
<sequence>MHIAVLMKYFREDLNIGGGFNMSTGTFTAPVEGLYYFTWHGCNRKYDIHTPLHIRISHVEGHPADDQFQGTGLTVNSENPQGGTIATVTTKGYMYLKKGQMVSSLLHGVVVHNPETPDGFKD</sequence>
<feature type="domain" description="C1q" evidence="1">
    <location>
        <begin position="1"/>
        <end position="122"/>
    </location>
</feature>
<protein>
    <recommendedName>
        <fullName evidence="1">C1q domain-containing protein</fullName>
    </recommendedName>
</protein>
<evidence type="ECO:0000313" key="2">
    <source>
        <dbReference type="EMBL" id="CAD7279364.1"/>
    </source>
</evidence>
<dbReference type="Gene3D" id="2.60.120.40">
    <property type="match status" value="1"/>
</dbReference>
<dbReference type="OrthoDB" id="6154955at2759"/>
<dbReference type="AlphaFoldDB" id="A0A7R9BPX1"/>
<dbReference type="EMBL" id="CAJPEX010001605">
    <property type="protein sequence ID" value="CAG0919516.1"/>
    <property type="molecule type" value="Genomic_DNA"/>
</dbReference>
<evidence type="ECO:0000313" key="3">
    <source>
        <dbReference type="Proteomes" id="UP000678499"/>
    </source>
</evidence>
<reference evidence="2" key="1">
    <citation type="submission" date="2020-11" db="EMBL/GenBank/DDBJ databases">
        <authorList>
            <person name="Tran Van P."/>
        </authorList>
    </citation>
    <scope>NUCLEOTIDE SEQUENCE</scope>
</reference>
<dbReference type="SUPFAM" id="SSF49842">
    <property type="entry name" value="TNF-like"/>
    <property type="match status" value="1"/>
</dbReference>
<dbReference type="InterPro" id="IPR001073">
    <property type="entry name" value="C1q_dom"/>
</dbReference>
<proteinExistence type="predicted"/>
<dbReference type="PROSITE" id="PS50871">
    <property type="entry name" value="C1Q"/>
    <property type="match status" value="1"/>
</dbReference>
<evidence type="ECO:0000259" key="1">
    <source>
        <dbReference type="PROSITE" id="PS50871"/>
    </source>
</evidence>
<dbReference type="EMBL" id="OA883642">
    <property type="protein sequence ID" value="CAD7279364.1"/>
    <property type="molecule type" value="Genomic_DNA"/>
</dbReference>
<keyword evidence="3" id="KW-1185">Reference proteome</keyword>
<accession>A0A7R9BPX1</accession>